<dbReference type="NCBIfam" id="TIGR01413">
    <property type="entry name" value="Dyp_perox_fam"/>
    <property type="match status" value="1"/>
</dbReference>
<dbReference type="EMBL" id="PVTG01000028">
    <property type="protein sequence ID" value="PRY35562.1"/>
    <property type="molecule type" value="Genomic_DNA"/>
</dbReference>
<dbReference type="AlphaFoldDB" id="A0A2T0SQ68"/>
<evidence type="ECO:0000256" key="3">
    <source>
        <dbReference type="ARBA" id="ARBA00022723"/>
    </source>
</evidence>
<dbReference type="Pfam" id="PF21105">
    <property type="entry name" value="DyP_N"/>
    <property type="match status" value="1"/>
</dbReference>
<comment type="cofactor">
    <cofactor evidence="1">
        <name>heme b</name>
        <dbReference type="ChEBI" id="CHEBI:60344"/>
    </cofactor>
</comment>
<dbReference type="OrthoDB" id="236246at2"/>
<dbReference type="SUPFAM" id="SSF54909">
    <property type="entry name" value="Dimeric alpha+beta barrel"/>
    <property type="match status" value="1"/>
</dbReference>
<dbReference type="GO" id="GO:0005829">
    <property type="term" value="C:cytosol"/>
    <property type="evidence" value="ECO:0007669"/>
    <property type="project" value="TreeGrafter"/>
</dbReference>
<comment type="similarity">
    <text evidence="6">Belongs to the DyP-type peroxidase family.</text>
</comment>
<dbReference type="InterPro" id="IPR006314">
    <property type="entry name" value="Dyp_peroxidase"/>
</dbReference>
<dbReference type="InterPro" id="IPR011008">
    <property type="entry name" value="Dimeric_a/b-barrel"/>
</dbReference>
<evidence type="ECO:0000256" key="7">
    <source>
        <dbReference type="SAM" id="MobiDB-lite"/>
    </source>
</evidence>
<dbReference type="Proteomes" id="UP000239210">
    <property type="component" value="Unassembled WGS sequence"/>
</dbReference>
<dbReference type="PROSITE" id="PS51404">
    <property type="entry name" value="DYP_PEROXIDASE"/>
    <property type="match status" value="1"/>
</dbReference>
<evidence type="ECO:0000313" key="9">
    <source>
        <dbReference type="EMBL" id="PRY35562.1"/>
    </source>
</evidence>
<gene>
    <name evidence="9" type="ORF">LY71_1282</name>
</gene>
<name>A0A2T0SQ68_9ACTN</name>
<feature type="region of interest" description="Disordered" evidence="7">
    <location>
        <begin position="188"/>
        <end position="212"/>
    </location>
</feature>
<protein>
    <submittedName>
        <fullName evidence="9">Dyp-type peroxidase family</fullName>
    </submittedName>
</protein>
<evidence type="ECO:0000256" key="6">
    <source>
        <dbReference type="ARBA" id="ARBA00025737"/>
    </source>
</evidence>
<sequence>MQSETTVLDRSDIQGFVLRGYRMPHAAYLFYRFTDGPAARKWLADMVDPVTTAEEWDAAPSWCANVALTYPGLEALDLPTESLDSFPAAFRQGMAARAAEHLGDVGDDLLGNWEPEPPFASRGVHAMLMLSAHERGELEQRVRAFRERAGAGGGLEEVGCEHAAALGGAHAEREHFGFRDGISQPVLRGSGLEEHAPPGRPPVKPGEFLLGHPDERDAVSALHPALLGRNGTYAVYRKLSQDVPAFRRFLHAEGRGDPDLLAAKLMGRWPSGAPLALAERADDPLLASCAKHNNAFDYLHDELGFCCPRGAHVRRAHPRTGSPSERRHLLIRRGLPYGPELDDGASDDGADRGLVGVFLNASIERQYEFVQREWINAPDFDGLQDDPDPIAGPGGGTFTWQGRRPRWLRGLPRFVTVRGGEYFFVPSITALRLLSDTPAP</sequence>
<dbReference type="InterPro" id="IPR049509">
    <property type="entry name" value="DyP_N"/>
</dbReference>
<evidence type="ECO:0000313" key="10">
    <source>
        <dbReference type="Proteomes" id="UP000239210"/>
    </source>
</evidence>
<evidence type="ECO:0000256" key="2">
    <source>
        <dbReference type="ARBA" id="ARBA00022559"/>
    </source>
</evidence>
<keyword evidence="4" id="KW-0560">Oxidoreductase</keyword>
<dbReference type="PANTHER" id="PTHR30521">
    <property type="entry name" value="DEFERROCHELATASE/PEROXIDASE"/>
    <property type="match status" value="1"/>
</dbReference>
<evidence type="ECO:0000256" key="4">
    <source>
        <dbReference type="ARBA" id="ARBA00023002"/>
    </source>
</evidence>
<keyword evidence="2 9" id="KW-0575">Peroxidase</keyword>
<dbReference type="GO" id="GO:0020037">
    <property type="term" value="F:heme binding"/>
    <property type="evidence" value="ECO:0007669"/>
    <property type="project" value="InterPro"/>
</dbReference>
<dbReference type="GO" id="GO:0046872">
    <property type="term" value="F:metal ion binding"/>
    <property type="evidence" value="ECO:0007669"/>
    <property type="project" value="UniProtKB-KW"/>
</dbReference>
<evidence type="ECO:0000259" key="8">
    <source>
        <dbReference type="Pfam" id="PF21105"/>
    </source>
</evidence>
<feature type="domain" description="DyP dimeric alpha+beta barrel" evidence="8">
    <location>
        <begin position="12"/>
        <end position="147"/>
    </location>
</feature>
<comment type="caution">
    <text evidence="9">The sequence shown here is derived from an EMBL/GenBank/DDBJ whole genome shotgun (WGS) entry which is preliminary data.</text>
</comment>
<organism evidence="9 10">
    <name type="scientific">Geodermatophilus tzadiensis</name>
    <dbReference type="NCBI Taxonomy" id="1137988"/>
    <lineage>
        <taxon>Bacteria</taxon>
        <taxon>Bacillati</taxon>
        <taxon>Actinomycetota</taxon>
        <taxon>Actinomycetes</taxon>
        <taxon>Geodermatophilales</taxon>
        <taxon>Geodermatophilaceae</taxon>
        <taxon>Geodermatophilus</taxon>
    </lineage>
</organism>
<dbReference type="GO" id="GO:0004601">
    <property type="term" value="F:peroxidase activity"/>
    <property type="evidence" value="ECO:0007669"/>
    <property type="project" value="UniProtKB-KW"/>
</dbReference>
<evidence type="ECO:0000256" key="5">
    <source>
        <dbReference type="ARBA" id="ARBA00023004"/>
    </source>
</evidence>
<keyword evidence="3" id="KW-0479">Metal-binding</keyword>
<dbReference type="PANTHER" id="PTHR30521:SF5">
    <property type="entry name" value="BLR4509 PROTEIN"/>
    <property type="match status" value="1"/>
</dbReference>
<accession>A0A2T0SQ68</accession>
<reference evidence="9 10" key="1">
    <citation type="submission" date="2018-03" db="EMBL/GenBank/DDBJ databases">
        <title>Genomic Encyclopedia of Archaeal and Bacterial Type Strains, Phase II (KMG-II): from individual species to whole genera.</title>
        <authorList>
            <person name="Goeker M."/>
        </authorList>
    </citation>
    <scope>NUCLEOTIDE SEQUENCE [LARGE SCALE GENOMIC DNA]</scope>
    <source>
        <strain evidence="9 10">DSM 45416</strain>
    </source>
</reference>
<keyword evidence="10" id="KW-1185">Reference proteome</keyword>
<keyword evidence="5" id="KW-0408">Iron</keyword>
<evidence type="ECO:0000256" key="1">
    <source>
        <dbReference type="ARBA" id="ARBA00001970"/>
    </source>
</evidence>
<proteinExistence type="inferred from homology"/>